<dbReference type="Pfam" id="PF00534">
    <property type="entry name" value="Glycos_transf_1"/>
    <property type="match status" value="1"/>
</dbReference>
<evidence type="ECO:0000313" key="4">
    <source>
        <dbReference type="Proteomes" id="UP000293995"/>
    </source>
</evidence>
<dbReference type="AlphaFoldDB" id="A0A4P6EAJ8"/>
<dbReference type="InterPro" id="IPR001296">
    <property type="entry name" value="Glyco_trans_1"/>
</dbReference>
<keyword evidence="4" id="KW-1185">Reference proteome</keyword>
<gene>
    <name evidence="3" type="ORF">ET475_02610</name>
</gene>
<proteinExistence type="predicted"/>
<dbReference type="Proteomes" id="UP000293995">
    <property type="component" value="Chromosome"/>
</dbReference>
<sequence>MTLPDAAYLVLASRLAPALDGGFAVAVPWRVRQLADAGARHPLLLTLDAADSATHARWRDELAVHGLDAAAWRNLFDDALADPSWLFAAGRAGQGDPAREYREITDAAGRPLVSLPVIANDPAWHLTTAPVVVHAPGGDRVIAGFRGLYRAWLAHIVAQVRGDDPGRLVVIVCEARQVGELLVGWGDDNLRIVHTVHNSHLPAPYDDPDADLAPPWARWLAHVHEFDAVLWPTRAQRDDIAVRFGPDDAFHIVPNPIELGPAPRDAASRAPARLVMVGRLAAQKRVDLAIEAFARVHAAVPAATLDIYGDGAQREALQALIDARGLGAAVHLRGPITPADRDVVYDEATLLLSTAAFEGQGLSIAEALARGLPVVAFDAKYGPREVIGEGGVLVAPGQVEAFADAVVALLRDPVHRAELSRAAREAARRFAPEAIRPALVAAITAAVRHPSRRG</sequence>
<dbReference type="SUPFAM" id="SSF53756">
    <property type="entry name" value="UDP-Glycosyltransferase/glycogen phosphorylase"/>
    <property type="match status" value="1"/>
</dbReference>
<organism evidence="3 4">
    <name type="scientific">Microbacterium protaetiae</name>
    <dbReference type="NCBI Taxonomy" id="2509458"/>
    <lineage>
        <taxon>Bacteria</taxon>
        <taxon>Bacillati</taxon>
        <taxon>Actinomycetota</taxon>
        <taxon>Actinomycetes</taxon>
        <taxon>Micrococcales</taxon>
        <taxon>Microbacteriaceae</taxon>
        <taxon>Microbacterium</taxon>
    </lineage>
</organism>
<dbReference type="KEGG" id="mprt:ET475_02610"/>
<protein>
    <submittedName>
        <fullName evidence="3">Glycosyltransferase</fullName>
    </submittedName>
</protein>
<dbReference type="PANTHER" id="PTHR12526:SF630">
    <property type="entry name" value="GLYCOSYLTRANSFERASE"/>
    <property type="match status" value="1"/>
</dbReference>
<evidence type="ECO:0000256" key="1">
    <source>
        <dbReference type="ARBA" id="ARBA00022679"/>
    </source>
</evidence>
<dbReference type="RefSeq" id="WP_129385747.1">
    <property type="nucleotide sequence ID" value="NZ_CP035494.1"/>
</dbReference>
<reference evidence="3 4" key="1">
    <citation type="submission" date="2019-01" db="EMBL/GenBank/DDBJ databases">
        <title>Genome sequencing of strain DFW100M-13.</title>
        <authorList>
            <person name="Heo J."/>
            <person name="Kim S.-J."/>
            <person name="Kim J.-S."/>
            <person name="Hong S.-B."/>
            <person name="Kwon S.-W."/>
        </authorList>
    </citation>
    <scope>NUCLEOTIDE SEQUENCE [LARGE SCALE GENOMIC DNA]</scope>
    <source>
        <strain evidence="3 4">DFW100M-13</strain>
    </source>
</reference>
<dbReference type="EMBL" id="CP035494">
    <property type="protein sequence ID" value="QAY58994.1"/>
    <property type="molecule type" value="Genomic_DNA"/>
</dbReference>
<name>A0A4P6EAJ8_9MICO</name>
<evidence type="ECO:0000259" key="2">
    <source>
        <dbReference type="Pfam" id="PF00534"/>
    </source>
</evidence>
<dbReference type="GO" id="GO:0016757">
    <property type="term" value="F:glycosyltransferase activity"/>
    <property type="evidence" value="ECO:0007669"/>
    <property type="project" value="InterPro"/>
</dbReference>
<accession>A0A4P6EAJ8</accession>
<dbReference type="Gene3D" id="3.40.50.2000">
    <property type="entry name" value="Glycogen Phosphorylase B"/>
    <property type="match status" value="2"/>
</dbReference>
<dbReference type="OrthoDB" id="506201at2"/>
<feature type="domain" description="Glycosyl transferase family 1" evidence="2">
    <location>
        <begin position="272"/>
        <end position="425"/>
    </location>
</feature>
<evidence type="ECO:0000313" key="3">
    <source>
        <dbReference type="EMBL" id="QAY58994.1"/>
    </source>
</evidence>
<keyword evidence="1 3" id="KW-0808">Transferase</keyword>
<dbReference type="PANTHER" id="PTHR12526">
    <property type="entry name" value="GLYCOSYLTRANSFERASE"/>
    <property type="match status" value="1"/>
</dbReference>